<dbReference type="GO" id="GO:0043625">
    <property type="term" value="C:delta DNA polymerase complex"/>
    <property type="evidence" value="ECO:0007669"/>
    <property type="project" value="TreeGrafter"/>
</dbReference>
<keyword evidence="2" id="KW-0235">DNA replication</keyword>
<proteinExistence type="inferred from homology"/>
<dbReference type="InterPro" id="IPR007185">
    <property type="entry name" value="DNA_pol_a/d/e_bsu"/>
</dbReference>
<dbReference type="CDD" id="cd07387">
    <property type="entry name" value="MPP_PolD2_C"/>
    <property type="match status" value="1"/>
</dbReference>
<evidence type="ECO:0000313" key="5">
    <source>
        <dbReference type="Proteomes" id="UP001329430"/>
    </source>
</evidence>
<dbReference type="Gene3D" id="3.60.21.50">
    <property type="match status" value="1"/>
</dbReference>
<feature type="domain" description="DNA polymerase alpha/delta/epsilon subunit B" evidence="3">
    <location>
        <begin position="6"/>
        <end position="217"/>
    </location>
</feature>
<dbReference type="GO" id="GO:0003677">
    <property type="term" value="F:DNA binding"/>
    <property type="evidence" value="ECO:0007669"/>
    <property type="project" value="InterPro"/>
</dbReference>
<sequence>MEDLFVVFICGLDLVHIEKTSLALRLFVNWIAGLIPDVDDVSTKVVRLIIAGNSTRTVHEKIKPTISLTSRRNEMPEVMESVKLLDSVLLELAQVCDVDVMPGEHDPSNHIMPQQPMHHCMFPKSIVFKSLNQVSNPYECEIGGLKVFGNSGQPVTNILGFCEISTPIDVLENCLKWSHMAPTAPDTLGCYPFYESDPFIIESCPHVMFVGNQSSFDTKLVEGEDGQVVRLISIPEFASTSTVAILNLKTLECYPMSFTT</sequence>
<dbReference type="PANTHER" id="PTHR10416">
    <property type="entry name" value="DNA POLYMERASE DELTA SUBUNIT 2"/>
    <property type="match status" value="1"/>
</dbReference>
<gene>
    <name evidence="4" type="ORF">RI129_009491</name>
</gene>
<evidence type="ECO:0000259" key="3">
    <source>
        <dbReference type="Pfam" id="PF04042"/>
    </source>
</evidence>
<comment type="similarity">
    <text evidence="1">Belongs to the DNA polymerase delta/II small subunit family.</text>
</comment>
<dbReference type="EMBL" id="JAVRBK010000007">
    <property type="protein sequence ID" value="KAK5640944.1"/>
    <property type="molecule type" value="Genomic_DNA"/>
</dbReference>
<reference evidence="4 5" key="1">
    <citation type="journal article" date="2024" name="Insects">
        <title>An Improved Chromosome-Level Genome Assembly of the Firefly Pyrocoelia pectoralis.</title>
        <authorList>
            <person name="Fu X."/>
            <person name="Meyer-Rochow V.B."/>
            <person name="Ballantyne L."/>
            <person name="Zhu X."/>
        </authorList>
    </citation>
    <scope>NUCLEOTIDE SEQUENCE [LARGE SCALE GENOMIC DNA]</scope>
    <source>
        <strain evidence="4">XCY_ONT2</strain>
    </source>
</reference>
<dbReference type="GO" id="GO:0006271">
    <property type="term" value="P:DNA strand elongation involved in DNA replication"/>
    <property type="evidence" value="ECO:0007669"/>
    <property type="project" value="TreeGrafter"/>
</dbReference>
<dbReference type="InterPro" id="IPR041863">
    <property type="entry name" value="PolD2_C"/>
</dbReference>
<dbReference type="PANTHER" id="PTHR10416:SF0">
    <property type="entry name" value="DNA POLYMERASE DELTA SUBUNIT 2"/>
    <property type="match status" value="1"/>
</dbReference>
<evidence type="ECO:0000256" key="2">
    <source>
        <dbReference type="ARBA" id="ARBA00022705"/>
    </source>
</evidence>
<evidence type="ECO:0000256" key="1">
    <source>
        <dbReference type="ARBA" id="ARBA00006035"/>
    </source>
</evidence>
<dbReference type="Pfam" id="PF04042">
    <property type="entry name" value="DNA_pol_E_B"/>
    <property type="match status" value="1"/>
</dbReference>
<evidence type="ECO:0000313" key="4">
    <source>
        <dbReference type="EMBL" id="KAK5640944.1"/>
    </source>
</evidence>
<dbReference type="Proteomes" id="UP001329430">
    <property type="component" value="Chromosome 7"/>
</dbReference>
<comment type="caution">
    <text evidence="4">The sequence shown here is derived from an EMBL/GenBank/DDBJ whole genome shotgun (WGS) entry which is preliminary data.</text>
</comment>
<dbReference type="AlphaFoldDB" id="A0AAN7V6X4"/>
<name>A0AAN7V6X4_9COLE</name>
<organism evidence="4 5">
    <name type="scientific">Pyrocoelia pectoralis</name>
    <dbReference type="NCBI Taxonomy" id="417401"/>
    <lineage>
        <taxon>Eukaryota</taxon>
        <taxon>Metazoa</taxon>
        <taxon>Ecdysozoa</taxon>
        <taxon>Arthropoda</taxon>
        <taxon>Hexapoda</taxon>
        <taxon>Insecta</taxon>
        <taxon>Pterygota</taxon>
        <taxon>Neoptera</taxon>
        <taxon>Endopterygota</taxon>
        <taxon>Coleoptera</taxon>
        <taxon>Polyphaga</taxon>
        <taxon>Elateriformia</taxon>
        <taxon>Elateroidea</taxon>
        <taxon>Lampyridae</taxon>
        <taxon>Lampyrinae</taxon>
        <taxon>Pyrocoelia</taxon>
    </lineage>
</organism>
<dbReference type="InterPro" id="IPR024826">
    <property type="entry name" value="DNA_pol_delta/II_ssu"/>
</dbReference>
<keyword evidence="5" id="KW-1185">Reference proteome</keyword>
<protein>
    <recommendedName>
        <fullName evidence="3">DNA polymerase alpha/delta/epsilon subunit B domain-containing protein</fullName>
    </recommendedName>
</protein>
<accession>A0AAN7V6X4</accession>